<dbReference type="InterPro" id="IPR011990">
    <property type="entry name" value="TPR-like_helical_dom_sf"/>
</dbReference>
<dbReference type="OrthoDB" id="2193840at2759"/>
<keyword evidence="1" id="KW-0175">Coiled coil</keyword>
<dbReference type="SUPFAM" id="SSF48452">
    <property type="entry name" value="TPR-like"/>
    <property type="match status" value="1"/>
</dbReference>
<evidence type="ECO:0000256" key="1">
    <source>
        <dbReference type="SAM" id="Coils"/>
    </source>
</evidence>
<name>A0A0R0M3F4_9MICR</name>
<feature type="coiled-coil region" evidence="1">
    <location>
        <begin position="38"/>
        <end position="72"/>
    </location>
</feature>
<protein>
    <submittedName>
        <fullName evidence="3">Cell cycle-regulated histone H1-binding protein</fullName>
    </submittedName>
</protein>
<organism evidence="3 4">
    <name type="scientific">Pseudoloma neurophilia</name>
    <dbReference type="NCBI Taxonomy" id="146866"/>
    <lineage>
        <taxon>Eukaryota</taxon>
        <taxon>Fungi</taxon>
        <taxon>Fungi incertae sedis</taxon>
        <taxon>Microsporidia</taxon>
        <taxon>Pseudoloma</taxon>
    </lineage>
</organism>
<gene>
    <name evidence="3" type="ORF">M153_7560001583</name>
</gene>
<sequence length="345" mass="40258">MTKLQIARSLTRQKDFEQAANVYSEILIQLEGGKPTENETTDKKLENEAVNKKSAENNFDNAVKRVKTESENQKLQNQQKTVIKIENCPIKPVILIEYSHALIKHCFIYYDSIVATVSNNSNKYLASLINKKSEIETDLEIAWESLEQARIYFNTLHSSDLNEDMTMLQKFENLSKISFLEGEIYLLNEQWNDAVISYTETLEMIQKYESERIRLDKIMNIPQNMKSEQKNDSDHKNTSDHKNDPQKSDKSSAKRPTPKFKYVTPAFIHQRLSDLYVFLNDSKNADAHLLLAKQWYNLNLKDENRLKKMEKIERLRLLIDLTPEEVEKTENLVDVNHLKRKKGGI</sequence>
<evidence type="ECO:0000313" key="4">
    <source>
        <dbReference type="Proteomes" id="UP000051530"/>
    </source>
</evidence>
<keyword evidence="4" id="KW-1185">Reference proteome</keyword>
<accession>A0A0R0M3F4</accession>
<evidence type="ECO:0000313" key="3">
    <source>
        <dbReference type="EMBL" id="KRH93575.1"/>
    </source>
</evidence>
<dbReference type="AlphaFoldDB" id="A0A0R0M3F4"/>
<reference evidence="3 4" key="1">
    <citation type="submission" date="2015-07" db="EMBL/GenBank/DDBJ databases">
        <title>The genome of Pseudoloma neurophilia, a relevant intracellular parasite of the zebrafish.</title>
        <authorList>
            <person name="Ndikumana S."/>
            <person name="Pelin A."/>
            <person name="Sanders J."/>
            <person name="Corradi N."/>
        </authorList>
    </citation>
    <scope>NUCLEOTIDE SEQUENCE [LARGE SCALE GENOMIC DNA]</scope>
    <source>
        <strain evidence="3 4">MK1</strain>
    </source>
</reference>
<dbReference type="Proteomes" id="UP000051530">
    <property type="component" value="Unassembled WGS sequence"/>
</dbReference>
<feature type="region of interest" description="Disordered" evidence="2">
    <location>
        <begin position="226"/>
        <end position="257"/>
    </location>
</feature>
<dbReference type="EMBL" id="LGUB01000290">
    <property type="protein sequence ID" value="KRH93575.1"/>
    <property type="molecule type" value="Genomic_DNA"/>
</dbReference>
<dbReference type="VEuPathDB" id="MicrosporidiaDB:M153_7560001583"/>
<comment type="caution">
    <text evidence="3">The sequence shown here is derived from an EMBL/GenBank/DDBJ whole genome shotgun (WGS) entry which is preliminary data.</text>
</comment>
<proteinExistence type="predicted"/>
<evidence type="ECO:0000256" key="2">
    <source>
        <dbReference type="SAM" id="MobiDB-lite"/>
    </source>
</evidence>
<feature type="compositionally biased region" description="Basic and acidic residues" evidence="2">
    <location>
        <begin position="227"/>
        <end position="252"/>
    </location>
</feature>